<keyword evidence="2" id="KW-1185">Reference proteome</keyword>
<accession>A0A9K3GQ13</accession>
<comment type="caution">
    <text evidence="1">The sequence shown here is derived from an EMBL/GenBank/DDBJ whole genome shotgun (WGS) entry which is preliminary data.</text>
</comment>
<gene>
    <name evidence="1" type="ORF">KIPB_013286</name>
</gene>
<name>A0A9K3GQ13_9EUKA</name>
<protein>
    <submittedName>
        <fullName evidence="1">Uncharacterized protein</fullName>
    </submittedName>
</protein>
<evidence type="ECO:0000313" key="2">
    <source>
        <dbReference type="Proteomes" id="UP000265618"/>
    </source>
</evidence>
<sequence>MSVPAVSLLDDVGVVVGYMVELSKRDEDRVWTDEDP</sequence>
<feature type="non-terminal residue" evidence="1">
    <location>
        <position position="1"/>
    </location>
</feature>
<dbReference type="AlphaFoldDB" id="A0A9K3GQ13"/>
<evidence type="ECO:0000313" key="1">
    <source>
        <dbReference type="EMBL" id="GIQ90480.1"/>
    </source>
</evidence>
<reference evidence="1 2" key="1">
    <citation type="journal article" date="2018" name="PLoS ONE">
        <title>The draft genome of Kipferlia bialata reveals reductive genome evolution in fornicate parasites.</title>
        <authorList>
            <person name="Tanifuji G."/>
            <person name="Takabayashi S."/>
            <person name="Kume K."/>
            <person name="Takagi M."/>
            <person name="Nakayama T."/>
            <person name="Kamikawa R."/>
            <person name="Inagaki Y."/>
            <person name="Hashimoto T."/>
        </authorList>
    </citation>
    <scope>NUCLEOTIDE SEQUENCE [LARGE SCALE GENOMIC DNA]</scope>
    <source>
        <strain evidence="1">NY0173</strain>
    </source>
</reference>
<organism evidence="1 2">
    <name type="scientific">Kipferlia bialata</name>
    <dbReference type="NCBI Taxonomy" id="797122"/>
    <lineage>
        <taxon>Eukaryota</taxon>
        <taxon>Metamonada</taxon>
        <taxon>Carpediemonas-like organisms</taxon>
        <taxon>Kipferlia</taxon>
    </lineage>
</organism>
<dbReference type="Proteomes" id="UP000265618">
    <property type="component" value="Unassembled WGS sequence"/>
</dbReference>
<proteinExistence type="predicted"/>
<dbReference type="EMBL" id="BDIP01006231">
    <property type="protein sequence ID" value="GIQ90480.1"/>
    <property type="molecule type" value="Genomic_DNA"/>
</dbReference>